<keyword evidence="14" id="KW-1185">Reference proteome</keyword>
<evidence type="ECO:0000259" key="11">
    <source>
        <dbReference type="PROSITE" id="PS51371"/>
    </source>
</evidence>
<dbReference type="SMART" id="SM00116">
    <property type="entry name" value="CBS"/>
    <property type="match status" value="2"/>
</dbReference>
<dbReference type="InterPro" id="IPR002550">
    <property type="entry name" value="CNNM"/>
</dbReference>
<evidence type="ECO:0000256" key="7">
    <source>
        <dbReference type="ARBA" id="ARBA00023136"/>
    </source>
</evidence>
<feature type="domain" description="CNNM transmembrane" evidence="12">
    <location>
        <begin position="1"/>
        <end position="188"/>
    </location>
</feature>
<dbReference type="RefSeq" id="WP_210598732.1">
    <property type="nucleotide sequence ID" value="NZ_JAGKSQ010000008.1"/>
</dbReference>
<dbReference type="InterPro" id="IPR044751">
    <property type="entry name" value="Ion_transp-like_CBS"/>
</dbReference>
<evidence type="ECO:0000256" key="6">
    <source>
        <dbReference type="ARBA" id="ARBA00023122"/>
    </source>
</evidence>
<name>A0A940WUW7_9BACI</name>
<dbReference type="Pfam" id="PF01595">
    <property type="entry name" value="CNNM"/>
    <property type="match status" value="1"/>
</dbReference>
<evidence type="ECO:0000313" key="13">
    <source>
        <dbReference type="EMBL" id="MBP3952880.1"/>
    </source>
</evidence>
<evidence type="ECO:0000256" key="1">
    <source>
        <dbReference type="ARBA" id="ARBA00004141"/>
    </source>
</evidence>
<keyword evidence="5 9" id="KW-1133">Transmembrane helix</keyword>
<keyword evidence="6 8" id="KW-0129">CBS domain</keyword>
<evidence type="ECO:0000313" key="14">
    <source>
        <dbReference type="Proteomes" id="UP000678228"/>
    </source>
</evidence>
<feature type="transmembrane region" description="Helical" evidence="10">
    <location>
        <begin position="6"/>
        <end position="29"/>
    </location>
</feature>
<evidence type="ECO:0000256" key="3">
    <source>
        <dbReference type="ARBA" id="ARBA00022692"/>
    </source>
</evidence>
<feature type="transmembrane region" description="Helical" evidence="10">
    <location>
        <begin position="95"/>
        <end position="112"/>
    </location>
</feature>
<dbReference type="FunFam" id="3.10.580.10:FF:000002">
    <property type="entry name" value="Magnesium/cobalt efflux protein CorC"/>
    <property type="match status" value="1"/>
</dbReference>
<evidence type="ECO:0000259" key="12">
    <source>
        <dbReference type="PROSITE" id="PS51846"/>
    </source>
</evidence>
<dbReference type="PANTHER" id="PTHR22777:SF17">
    <property type="entry name" value="UPF0053 PROTEIN SLL0260"/>
    <property type="match status" value="1"/>
</dbReference>
<dbReference type="Pfam" id="PF03471">
    <property type="entry name" value="CorC_HlyC"/>
    <property type="match status" value="1"/>
</dbReference>
<feature type="domain" description="CBS" evidence="11">
    <location>
        <begin position="271"/>
        <end position="331"/>
    </location>
</feature>
<dbReference type="PROSITE" id="PS51846">
    <property type="entry name" value="CNNM"/>
    <property type="match status" value="1"/>
</dbReference>
<dbReference type="PROSITE" id="PS51371">
    <property type="entry name" value="CBS"/>
    <property type="match status" value="2"/>
</dbReference>
<dbReference type="GO" id="GO:0050660">
    <property type="term" value="F:flavin adenine dinucleotide binding"/>
    <property type="evidence" value="ECO:0007669"/>
    <property type="project" value="InterPro"/>
</dbReference>
<feature type="transmembrane region" description="Helical" evidence="10">
    <location>
        <begin position="124"/>
        <end position="147"/>
    </location>
</feature>
<protein>
    <submittedName>
        <fullName evidence="13">HlyC/CorC family transporter</fullName>
    </submittedName>
</protein>
<feature type="domain" description="CBS" evidence="11">
    <location>
        <begin position="207"/>
        <end position="268"/>
    </location>
</feature>
<comment type="subcellular location">
    <subcellularLocation>
        <location evidence="1">Membrane</location>
        <topology evidence="1">Multi-pass membrane protein</topology>
    </subcellularLocation>
</comment>
<dbReference type="EMBL" id="JAGKSQ010000008">
    <property type="protein sequence ID" value="MBP3952880.1"/>
    <property type="molecule type" value="Genomic_DNA"/>
</dbReference>
<evidence type="ECO:0000256" key="9">
    <source>
        <dbReference type="PROSITE-ProRule" id="PRU01193"/>
    </source>
</evidence>
<dbReference type="InterPro" id="IPR016169">
    <property type="entry name" value="FAD-bd_PCMH_sub2"/>
</dbReference>
<dbReference type="SUPFAM" id="SSF56176">
    <property type="entry name" value="FAD-binding/transporter-associated domain-like"/>
    <property type="match status" value="1"/>
</dbReference>
<dbReference type="InterPro" id="IPR036318">
    <property type="entry name" value="FAD-bd_PCMH-like_sf"/>
</dbReference>
<dbReference type="InterPro" id="IPR000644">
    <property type="entry name" value="CBS_dom"/>
</dbReference>
<proteinExistence type="inferred from homology"/>
<evidence type="ECO:0000256" key="10">
    <source>
        <dbReference type="SAM" id="Phobius"/>
    </source>
</evidence>
<dbReference type="Proteomes" id="UP000678228">
    <property type="component" value="Unassembled WGS sequence"/>
</dbReference>
<keyword evidence="4" id="KW-0677">Repeat</keyword>
<evidence type="ECO:0000256" key="8">
    <source>
        <dbReference type="PROSITE-ProRule" id="PRU00703"/>
    </source>
</evidence>
<dbReference type="InterPro" id="IPR046342">
    <property type="entry name" value="CBS_dom_sf"/>
</dbReference>
<gene>
    <name evidence="13" type="ORF">J7W16_17290</name>
</gene>
<dbReference type="AlphaFoldDB" id="A0A940WUW7"/>
<organism evidence="13 14">
    <name type="scientific">Halalkalibacter suaedae</name>
    <dbReference type="NCBI Taxonomy" id="2822140"/>
    <lineage>
        <taxon>Bacteria</taxon>
        <taxon>Bacillati</taxon>
        <taxon>Bacillota</taxon>
        <taxon>Bacilli</taxon>
        <taxon>Bacillales</taxon>
        <taxon>Bacillaceae</taxon>
        <taxon>Halalkalibacter</taxon>
    </lineage>
</organism>
<dbReference type="Gene3D" id="3.30.465.10">
    <property type="match status" value="1"/>
</dbReference>
<sequence>MSEIPLNLVVILFVLIILSAFFSSIETAYSSANKLRLKSYADENRRGGSKALYISQNFDHALSTILIGNNLVNIAAATISAQLATELLGGSTGPLISTIVMTIVILIFGEVLPKSLAKENAESLALGVSAILLLLMKLFTPFTWLLVKLKNSLTKFVKRSEQSPSVTEEELKEMFTISEEEGVLEQNEKELLHNTLDFNDIKVLEILTPRTDIVAIDVDMPIEEVTAILMRERFSRVPVYEKSIDNIIGVLSEREFLSQLVKKQEVDIRKIIRKPLYVIGTLGISSLLPKLQKERVHMAVVIDEFGGTSGIITLEDILEELVGEIWDEHDEKVNEAKQVGPNEYEFYGDFPLDDFARMVEMELPDSRNITLGGWIAEEFHYVPVTGEELNYEGVKLVVTKADERRVINVRVMLNEEPSIDTNINE</sequence>
<reference evidence="13" key="1">
    <citation type="submission" date="2021-03" db="EMBL/GenBank/DDBJ databases">
        <title>Bacillus suaedae sp. nov., isolated from Suaeda aralocaspica.</title>
        <authorList>
            <person name="Lei R.F.R."/>
        </authorList>
    </citation>
    <scope>NUCLEOTIDE SEQUENCE</scope>
    <source>
        <strain evidence="13">YZJH907-2</strain>
    </source>
</reference>
<comment type="similarity">
    <text evidence="2">Belongs to the UPF0053 family.</text>
</comment>
<dbReference type="InterPro" id="IPR005170">
    <property type="entry name" value="Transptr-assoc_dom"/>
</dbReference>
<dbReference type="CDD" id="cd04590">
    <property type="entry name" value="CBS_pair_CorC_HlyC_assoc"/>
    <property type="match status" value="1"/>
</dbReference>
<keyword evidence="3 9" id="KW-0812">Transmembrane</keyword>
<evidence type="ECO:0000256" key="4">
    <source>
        <dbReference type="ARBA" id="ARBA00022737"/>
    </source>
</evidence>
<comment type="caution">
    <text evidence="13">The sequence shown here is derived from an EMBL/GenBank/DDBJ whole genome shotgun (WGS) entry which is preliminary data.</text>
</comment>
<evidence type="ECO:0000256" key="5">
    <source>
        <dbReference type="ARBA" id="ARBA00022989"/>
    </source>
</evidence>
<dbReference type="Gene3D" id="3.10.580.10">
    <property type="entry name" value="CBS-domain"/>
    <property type="match status" value="1"/>
</dbReference>
<dbReference type="PANTHER" id="PTHR22777">
    <property type="entry name" value="HEMOLYSIN-RELATED"/>
    <property type="match status" value="1"/>
</dbReference>
<evidence type="ECO:0000256" key="2">
    <source>
        <dbReference type="ARBA" id="ARBA00006337"/>
    </source>
</evidence>
<keyword evidence="7 9" id="KW-0472">Membrane</keyword>
<accession>A0A940WUW7</accession>
<dbReference type="GO" id="GO:0005886">
    <property type="term" value="C:plasma membrane"/>
    <property type="evidence" value="ECO:0007669"/>
    <property type="project" value="TreeGrafter"/>
</dbReference>
<dbReference type="SMART" id="SM01091">
    <property type="entry name" value="CorC_HlyC"/>
    <property type="match status" value="1"/>
</dbReference>
<dbReference type="Pfam" id="PF00571">
    <property type="entry name" value="CBS"/>
    <property type="match status" value="2"/>
</dbReference>
<dbReference type="SUPFAM" id="SSF54631">
    <property type="entry name" value="CBS-domain pair"/>
    <property type="match status" value="1"/>
</dbReference>